<proteinExistence type="predicted"/>
<dbReference type="InterPro" id="IPR028994">
    <property type="entry name" value="Integrin_alpha_N"/>
</dbReference>
<name>A0ABP8G199_9BACT</name>
<dbReference type="Gene3D" id="2.130.10.130">
    <property type="entry name" value="Integrin alpha, N-terminal"/>
    <property type="match status" value="1"/>
</dbReference>
<gene>
    <name evidence="2" type="ORF">GCM10023143_26550</name>
</gene>
<sequence>MPIAMNAGRGILQYTLAMSCLCLLTVRPLHAQRNAGIFYSTLFAKERPLKWATHFGDGAVRCFLRDVNGDGKDDAVAVYANGGKSGAVEVALSDGHTFLTPVHALTFRGQWTFIQPLMGDLDGDGKADLLFRDMTTGDAYVALSGDIAFRSAVRWKLPQEEAPGRQAFLADINGDRKADLLVYQGAGKWVTALSTGHGFGIPYPLASGFGADEETRIVGDVNGDGKADLITGDFSSGTWKVALSDGKQCSGEAVWATGLTGSKIFGDKQDSRPPVCMMYDIDKDGRDDLICWDKNGACSWSAAYSTGKGFGPPQTWVANFLHGEHKNNIPDAGFGMPGSPDGKKAAVMIVSGGKWLGLEYPGRGKTADPALIDTWEAWGNDYIPDGGTYDSGDPAVNDRQIRQIHDAGFTYVTLDITNGSNAWVDNRARQFMERLRYWNRHLKPGDHKMYANISLGITRGIEGEDAFFNRLNQECKRAWEEFYLPFKDLYYLLKGKPLVIHMITTGWKYVKDIDTWKGDRAYIDKITCRWMDGTQSGASGEKSNCYGWVIPEKYGNVADPEMMPVMPGFWNGLTFVGREDGDFYRSQWMRVIQYAPRSVWVNSFNETWEHTAVEPSHHVIDRFVANPLFTKPWSDHYGNRMDDFYWIMTRQYNRLFMDNVLLQGTYFQEYGDSTIFRATATGFIKQTAWPVKAPVLLLPEGFRKTFKGKIVDPQR</sequence>
<dbReference type="PANTHER" id="PTHR46580:SF2">
    <property type="entry name" value="MAM DOMAIN-CONTAINING PROTEIN"/>
    <property type="match status" value="1"/>
</dbReference>
<evidence type="ECO:0000313" key="2">
    <source>
        <dbReference type="EMBL" id="GAA4315275.1"/>
    </source>
</evidence>
<dbReference type="InterPro" id="IPR013517">
    <property type="entry name" value="FG-GAP"/>
</dbReference>
<reference evidence="3" key="1">
    <citation type="journal article" date="2019" name="Int. J. Syst. Evol. Microbiol.">
        <title>The Global Catalogue of Microorganisms (GCM) 10K type strain sequencing project: providing services to taxonomists for standard genome sequencing and annotation.</title>
        <authorList>
            <consortium name="The Broad Institute Genomics Platform"/>
            <consortium name="The Broad Institute Genome Sequencing Center for Infectious Disease"/>
            <person name="Wu L."/>
            <person name="Ma J."/>
        </authorList>
    </citation>
    <scope>NUCLEOTIDE SEQUENCE [LARGE SCALE GENOMIC DNA]</scope>
    <source>
        <strain evidence="3">JCM 17664</strain>
    </source>
</reference>
<comment type="caution">
    <text evidence="2">The sequence shown here is derived from an EMBL/GenBank/DDBJ whole genome shotgun (WGS) entry which is preliminary data.</text>
</comment>
<keyword evidence="3" id="KW-1185">Reference proteome</keyword>
<dbReference type="PANTHER" id="PTHR46580">
    <property type="entry name" value="SENSOR KINASE-RELATED"/>
    <property type="match status" value="1"/>
</dbReference>
<protein>
    <recommendedName>
        <fullName evidence="4">VCBS repeat-containing protein</fullName>
    </recommendedName>
</protein>
<keyword evidence="1" id="KW-0732">Signal</keyword>
<organism evidence="2 3">
    <name type="scientific">Compostibacter hankyongensis</name>
    <dbReference type="NCBI Taxonomy" id="1007089"/>
    <lineage>
        <taxon>Bacteria</taxon>
        <taxon>Pseudomonadati</taxon>
        <taxon>Bacteroidota</taxon>
        <taxon>Chitinophagia</taxon>
        <taxon>Chitinophagales</taxon>
        <taxon>Chitinophagaceae</taxon>
        <taxon>Compostibacter</taxon>
    </lineage>
</organism>
<dbReference type="Pfam" id="PF13517">
    <property type="entry name" value="FG-GAP_3"/>
    <property type="match status" value="1"/>
</dbReference>
<accession>A0ABP8G199</accession>
<evidence type="ECO:0000313" key="3">
    <source>
        <dbReference type="Proteomes" id="UP001501207"/>
    </source>
</evidence>
<evidence type="ECO:0000256" key="1">
    <source>
        <dbReference type="ARBA" id="ARBA00022729"/>
    </source>
</evidence>
<dbReference type="Proteomes" id="UP001501207">
    <property type="component" value="Unassembled WGS sequence"/>
</dbReference>
<evidence type="ECO:0008006" key="4">
    <source>
        <dbReference type="Google" id="ProtNLM"/>
    </source>
</evidence>
<dbReference type="SUPFAM" id="SSF69318">
    <property type="entry name" value="Integrin alpha N-terminal domain"/>
    <property type="match status" value="1"/>
</dbReference>
<dbReference type="Gene3D" id="3.20.20.80">
    <property type="entry name" value="Glycosidases"/>
    <property type="match status" value="1"/>
</dbReference>
<dbReference type="EMBL" id="BAABFN010000006">
    <property type="protein sequence ID" value="GAA4315275.1"/>
    <property type="molecule type" value="Genomic_DNA"/>
</dbReference>